<dbReference type="HOGENOM" id="CLU_3280696_0_0_1"/>
<keyword evidence="2" id="KW-1185">Reference proteome</keyword>
<dbReference type="RefSeq" id="XP_052287146.1">
    <property type="nucleotide sequence ID" value="XM_052431169.1"/>
</dbReference>
<gene>
    <name evidence="1" type="ORF">GSPATT00039426001</name>
</gene>
<dbReference type="InParanoid" id="A0DDK2"/>
<evidence type="ECO:0000313" key="2">
    <source>
        <dbReference type="Proteomes" id="UP000000600"/>
    </source>
</evidence>
<evidence type="ECO:0000313" key="1">
    <source>
        <dbReference type="EMBL" id="CAK81119.1"/>
    </source>
</evidence>
<dbReference type="AlphaFoldDB" id="A0DDK2"/>
<dbReference type="EMBL" id="CT868386">
    <property type="protein sequence ID" value="CAK81119.1"/>
    <property type="molecule type" value="Genomic_DNA"/>
</dbReference>
<proteinExistence type="predicted"/>
<protein>
    <submittedName>
        <fullName evidence="1">Uncharacterized protein</fullName>
    </submittedName>
</protein>
<accession>A0DDK2</accession>
<reference evidence="1 2" key="1">
    <citation type="journal article" date="2006" name="Nature">
        <title>Global trends of whole-genome duplications revealed by the ciliate Paramecium tetraurelia.</title>
        <authorList>
            <consortium name="Genoscope"/>
            <person name="Aury J.-M."/>
            <person name="Jaillon O."/>
            <person name="Duret L."/>
            <person name="Noel B."/>
            <person name="Jubin C."/>
            <person name="Porcel B.M."/>
            <person name="Segurens B."/>
            <person name="Daubin V."/>
            <person name="Anthouard V."/>
            <person name="Aiach N."/>
            <person name="Arnaiz O."/>
            <person name="Billaut A."/>
            <person name="Beisson J."/>
            <person name="Blanc I."/>
            <person name="Bouhouche K."/>
            <person name="Camara F."/>
            <person name="Duharcourt S."/>
            <person name="Guigo R."/>
            <person name="Gogendeau D."/>
            <person name="Katinka M."/>
            <person name="Keller A.-M."/>
            <person name="Kissmehl R."/>
            <person name="Klotz C."/>
            <person name="Koll F."/>
            <person name="Le Moue A."/>
            <person name="Lepere C."/>
            <person name="Malinsky S."/>
            <person name="Nowacki M."/>
            <person name="Nowak J.K."/>
            <person name="Plattner H."/>
            <person name="Poulain J."/>
            <person name="Ruiz F."/>
            <person name="Serrano V."/>
            <person name="Zagulski M."/>
            <person name="Dessen P."/>
            <person name="Betermier M."/>
            <person name="Weissenbach J."/>
            <person name="Scarpelli C."/>
            <person name="Schachter V."/>
            <person name="Sperling L."/>
            <person name="Meyer E."/>
            <person name="Cohen J."/>
            <person name="Wincker P."/>
        </authorList>
    </citation>
    <scope>NUCLEOTIDE SEQUENCE [LARGE SCALE GENOMIC DNA]</scope>
    <source>
        <strain evidence="1 2">Stock d4-2</strain>
    </source>
</reference>
<name>A0DDK2_PARTE</name>
<sequence>MNNCTVRLHILTFFIEADMERQLRQYSEVDMTLFDNQDRNK</sequence>
<dbReference type="GeneID" id="76803750"/>
<organism evidence="1 2">
    <name type="scientific">Paramecium tetraurelia</name>
    <dbReference type="NCBI Taxonomy" id="5888"/>
    <lineage>
        <taxon>Eukaryota</taxon>
        <taxon>Sar</taxon>
        <taxon>Alveolata</taxon>
        <taxon>Ciliophora</taxon>
        <taxon>Intramacronucleata</taxon>
        <taxon>Oligohymenophorea</taxon>
        <taxon>Peniculida</taxon>
        <taxon>Parameciidae</taxon>
        <taxon>Paramecium</taxon>
    </lineage>
</organism>
<dbReference type="Proteomes" id="UP000000600">
    <property type="component" value="Unassembled WGS sequence"/>
</dbReference>